<feature type="compositionally biased region" description="Basic and acidic residues" evidence="2">
    <location>
        <begin position="93"/>
        <end position="105"/>
    </location>
</feature>
<dbReference type="Proteomes" id="UP000515124">
    <property type="component" value="Unplaced"/>
</dbReference>
<evidence type="ECO:0000256" key="1">
    <source>
        <dbReference type="SAM" id="Coils"/>
    </source>
</evidence>
<sequence length="421" mass="46833">MKIAEEDRFFKELLYFKNLFKAGLIGRVEHDRRVREEEEEEKRQMAGGRPMSEATRRRLEGQGAPKQTKNQSPRPKKKKTAGSEGASADEMTMADRRREKKVAEAEAVREVHQQMTSKRMIEGALDATPLPKRPKGPNEGTSVLIPDDEGEGEEGPVNIACSRKAVPFINCMIDGAQMELSEIEQLSMKTLREQTGRAFRLQAAGEMEMWLCAKRAMNAAERYQKRFEEGRSKIADAGKMLQEADRRAEENAAKIAELAAKLAATELEVVAAQEARAAVEVAMDAAERSHVKELGEAKAKSVADYRASEEFTRLVDKEVMEQCDDFVYRFKRYNADKKLNLNFLRDPPPLPEGVTEEMVEAYKGEDAEPVEADETESSSEEEEGHPGPRAANVSPAEPSTGPVPVSADADIVTTEAEPPFS</sequence>
<feature type="region of interest" description="Disordered" evidence="2">
    <location>
        <begin position="31"/>
        <end position="105"/>
    </location>
</feature>
<feature type="compositionally biased region" description="Acidic residues" evidence="2">
    <location>
        <begin position="367"/>
        <end position="383"/>
    </location>
</feature>
<dbReference type="Gramene" id="Pav_sc0002449.1_g030.1.br:mrna">
    <property type="protein sequence ID" value="Pav_sc0002449.1_g030.1.br:mrna"/>
    <property type="gene ID" value="Pav_sc0002449.1_g030.1.br"/>
</dbReference>
<evidence type="ECO:0000313" key="3">
    <source>
        <dbReference type="Proteomes" id="UP000515124"/>
    </source>
</evidence>
<dbReference type="RefSeq" id="XP_021832639.1">
    <property type="nucleotide sequence ID" value="XM_021976947.1"/>
</dbReference>
<dbReference type="GeneID" id="110772513"/>
<dbReference type="KEGG" id="pavi:110772513"/>
<feature type="region of interest" description="Disordered" evidence="2">
    <location>
        <begin position="346"/>
        <end position="421"/>
    </location>
</feature>
<organism evidence="3 4">
    <name type="scientific">Prunus avium</name>
    <name type="common">Cherry</name>
    <name type="synonym">Cerasus avium</name>
    <dbReference type="NCBI Taxonomy" id="42229"/>
    <lineage>
        <taxon>Eukaryota</taxon>
        <taxon>Viridiplantae</taxon>
        <taxon>Streptophyta</taxon>
        <taxon>Embryophyta</taxon>
        <taxon>Tracheophyta</taxon>
        <taxon>Spermatophyta</taxon>
        <taxon>Magnoliopsida</taxon>
        <taxon>eudicotyledons</taxon>
        <taxon>Gunneridae</taxon>
        <taxon>Pentapetalae</taxon>
        <taxon>rosids</taxon>
        <taxon>fabids</taxon>
        <taxon>Rosales</taxon>
        <taxon>Rosaceae</taxon>
        <taxon>Amygdaloideae</taxon>
        <taxon>Amygdaleae</taxon>
        <taxon>Prunus</taxon>
    </lineage>
</organism>
<evidence type="ECO:0000256" key="2">
    <source>
        <dbReference type="SAM" id="MobiDB-lite"/>
    </source>
</evidence>
<proteinExistence type="predicted"/>
<name>A0A6P5U0L2_PRUAV</name>
<protein>
    <submittedName>
        <fullName evidence="4">Eukaryotic translation initiation factor 5B-like</fullName>
    </submittedName>
</protein>
<feature type="region of interest" description="Disordered" evidence="2">
    <location>
        <begin position="127"/>
        <end position="154"/>
    </location>
</feature>
<keyword evidence="3" id="KW-1185">Reference proteome</keyword>
<feature type="compositionally biased region" description="Basic and acidic residues" evidence="2">
    <location>
        <begin position="31"/>
        <end position="44"/>
    </location>
</feature>
<reference evidence="4" key="1">
    <citation type="submission" date="2025-08" db="UniProtKB">
        <authorList>
            <consortium name="RefSeq"/>
        </authorList>
    </citation>
    <scope>IDENTIFICATION</scope>
</reference>
<gene>
    <name evidence="4" type="primary">LOC110772513</name>
</gene>
<feature type="coiled-coil region" evidence="1">
    <location>
        <begin position="241"/>
        <end position="275"/>
    </location>
</feature>
<dbReference type="AlphaFoldDB" id="A0A6P5U0L2"/>
<accession>A0A6P5U0L2</accession>
<evidence type="ECO:0000313" key="4">
    <source>
        <dbReference type="RefSeq" id="XP_021832639.1"/>
    </source>
</evidence>
<keyword evidence="1" id="KW-0175">Coiled coil</keyword>